<evidence type="ECO:0000313" key="1">
    <source>
        <dbReference type="EMBL" id="KAJ9122689.1"/>
    </source>
</evidence>
<reference evidence="1" key="1">
    <citation type="submission" date="2023-04" db="EMBL/GenBank/DDBJ databases">
        <title>Draft Genome sequencing of Naganishia species isolated from polar environments using Oxford Nanopore Technology.</title>
        <authorList>
            <person name="Leo P."/>
            <person name="Venkateswaran K."/>
        </authorList>
    </citation>
    <scope>NUCLEOTIDE SEQUENCE</scope>
    <source>
        <strain evidence="1">DBVPG 5303</strain>
    </source>
</reference>
<dbReference type="Proteomes" id="UP001234202">
    <property type="component" value="Unassembled WGS sequence"/>
</dbReference>
<comment type="caution">
    <text evidence="1">The sequence shown here is derived from an EMBL/GenBank/DDBJ whole genome shotgun (WGS) entry which is preliminary data.</text>
</comment>
<proteinExistence type="predicted"/>
<sequence>MSDDNETGIHDQASAAESICANCQAPIGTRTGSTVSKCTPSATFCDPSANVVFRTADDVGFRVHDSYLKAASQFSQDMLENSIACSSAEDPIPVTETSQIFEIMLLIITGRPQSVLGRPPTSWASAARLYRLVDKYQVDGHQHWFSELCSKGAVKKPVQALMMACSRPSIDITLARYAIAEGFSTIAARDMFETRLFQDPKAEFEGHGRHGRVVQMLDASNMTLRFRIKLGFKESMAYSHTFANLAQGSAPNWNNLANRFVSNSRYIEHSLDKLA</sequence>
<evidence type="ECO:0000313" key="2">
    <source>
        <dbReference type="Proteomes" id="UP001234202"/>
    </source>
</evidence>
<keyword evidence="2" id="KW-1185">Reference proteome</keyword>
<accession>A0ACC2XGY0</accession>
<dbReference type="EMBL" id="JASBWV010000014">
    <property type="protein sequence ID" value="KAJ9122689.1"/>
    <property type="molecule type" value="Genomic_DNA"/>
</dbReference>
<protein>
    <submittedName>
        <fullName evidence="1">Uncharacterized protein</fullName>
    </submittedName>
</protein>
<name>A0ACC2XGY0_9TREE</name>
<organism evidence="1 2">
    <name type="scientific">Naganishia onofrii</name>
    <dbReference type="NCBI Taxonomy" id="1851511"/>
    <lineage>
        <taxon>Eukaryota</taxon>
        <taxon>Fungi</taxon>
        <taxon>Dikarya</taxon>
        <taxon>Basidiomycota</taxon>
        <taxon>Agaricomycotina</taxon>
        <taxon>Tremellomycetes</taxon>
        <taxon>Filobasidiales</taxon>
        <taxon>Filobasidiaceae</taxon>
        <taxon>Naganishia</taxon>
    </lineage>
</organism>
<gene>
    <name evidence="1" type="ORF">QFC24_004118</name>
</gene>